<dbReference type="RefSeq" id="WP_221176901.1">
    <property type="nucleotide sequence ID" value="NZ_RJSF01000025.1"/>
</dbReference>
<comment type="caution">
    <text evidence="1">The sequence shown here is derived from an EMBL/GenBank/DDBJ whole genome shotgun (WGS) entry which is preliminary data.</text>
</comment>
<dbReference type="EMBL" id="RJSF01000025">
    <property type="protein sequence ID" value="RNM15466.1"/>
    <property type="molecule type" value="Genomic_DNA"/>
</dbReference>
<sequence length="196" mass="19251">ILVVSDYTNGGGTQDVSVYRWNGNDATGSLGLLSTGGLCGGVAHDDVCAIANSSTVSSAWSPTSHASNTFVEAGIDLNVLLGSAGGCFTTFMAETRSSAELTATLKDFAGGQFNTCPPAPMTTEATPGGSTVAPGTAQHDVATLTAAGSRPVPTGTVKFFLCQPAQVTGAGCPTGGTQIGTPAAGETVSGGVATSE</sequence>
<organism evidence="1 2">
    <name type="scientific">Nocardioides pocheonensis</name>
    <dbReference type="NCBI Taxonomy" id="661485"/>
    <lineage>
        <taxon>Bacteria</taxon>
        <taxon>Bacillati</taxon>
        <taxon>Actinomycetota</taxon>
        <taxon>Actinomycetes</taxon>
        <taxon>Propionibacteriales</taxon>
        <taxon>Nocardioidaceae</taxon>
        <taxon>Nocardioides</taxon>
    </lineage>
</organism>
<dbReference type="Proteomes" id="UP000279994">
    <property type="component" value="Unassembled WGS sequence"/>
</dbReference>
<proteinExistence type="predicted"/>
<evidence type="ECO:0000313" key="1">
    <source>
        <dbReference type="EMBL" id="RNM15466.1"/>
    </source>
</evidence>
<name>A0A3N0GTE5_9ACTN</name>
<reference evidence="1 2" key="1">
    <citation type="submission" date="2018-11" db="EMBL/GenBank/DDBJ databases">
        <authorList>
            <person name="Li F."/>
        </authorList>
    </citation>
    <scope>NUCLEOTIDE SEQUENCE [LARGE SCALE GENOMIC DNA]</scope>
    <source>
        <strain evidence="1 2">Gsoil 818</strain>
    </source>
</reference>
<feature type="non-terminal residue" evidence="1">
    <location>
        <position position="196"/>
    </location>
</feature>
<dbReference type="AlphaFoldDB" id="A0A3N0GTE5"/>
<feature type="non-terminal residue" evidence="1">
    <location>
        <position position="1"/>
    </location>
</feature>
<protein>
    <submittedName>
        <fullName evidence="1">Uncharacterized protein</fullName>
    </submittedName>
</protein>
<evidence type="ECO:0000313" key="2">
    <source>
        <dbReference type="Proteomes" id="UP000279994"/>
    </source>
</evidence>
<keyword evidence="2" id="KW-1185">Reference proteome</keyword>
<accession>A0A3N0GTE5</accession>
<gene>
    <name evidence="1" type="ORF">EFL26_08485</name>
</gene>